<sequence length="103" mass="11591">TAPEAVVVATATCERAVIYLFNMFQQYLYHHLNTVSPSALLFPAVNPRRRFLIHKTVEERFPDLATISVGQGDQRRTAVTFRNNQGATTLTPQPKSAITPRQH</sequence>
<evidence type="ECO:0000313" key="4">
    <source>
        <dbReference type="Proteomes" id="UP001445076"/>
    </source>
</evidence>
<dbReference type="PROSITE" id="PS51061">
    <property type="entry name" value="R3H"/>
    <property type="match status" value="1"/>
</dbReference>
<evidence type="ECO:0000259" key="2">
    <source>
        <dbReference type="PROSITE" id="PS51061"/>
    </source>
</evidence>
<organism evidence="3 4">
    <name type="scientific">Cherax quadricarinatus</name>
    <name type="common">Australian red claw crayfish</name>
    <dbReference type="NCBI Taxonomy" id="27406"/>
    <lineage>
        <taxon>Eukaryota</taxon>
        <taxon>Metazoa</taxon>
        <taxon>Ecdysozoa</taxon>
        <taxon>Arthropoda</taxon>
        <taxon>Crustacea</taxon>
        <taxon>Multicrustacea</taxon>
        <taxon>Malacostraca</taxon>
        <taxon>Eumalacostraca</taxon>
        <taxon>Eucarida</taxon>
        <taxon>Decapoda</taxon>
        <taxon>Pleocyemata</taxon>
        <taxon>Astacidea</taxon>
        <taxon>Parastacoidea</taxon>
        <taxon>Parastacidae</taxon>
        <taxon>Cherax</taxon>
    </lineage>
</organism>
<feature type="non-terminal residue" evidence="3">
    <location>
        <position position="1"/>
    </location>
</feature>
<dbReference type="AlphaFoldDB" id="A0AAW0X804"/>
<feature type="domain" description="R3H" evidence="2">
    <location>
        <begin position="14"/>
        <end position="83"/>
    </location>
</feature>
<feature type="region of interest" description="Disordered" evidence="1">
    <location>
        <begin position="81"/>
        <end position="103"/>
    </location>
</feature>
<keyword evidence="4" id="KW-1185">Reference proteome</keyword>
<gene>
    <name evidence="3" type="ORF">OTU49_005311</name>
</gene>
<name>A0AAW0X804_CHEQU</name>
<dbReference type="Proteomes" id="UP001445076">
    <property type="component" value="Unassembled WGS sequence"/>
</dbReference>
<dbReference type="Gene3D" id="3.30.1370.50">
    <property type="entry name" value="R3H-like domain"/>
    <property type="match status" value="1"/>
</dbReference>
<proteinExistence type="predicted"/>
<evidence type="ECO:0000313" key="3">
    <source>
        <dbReference type="EMBL" id="KAK8735775.1"/>
    </source>
</evidence>
<accession>A0AAW0X804</accession>
<dbReference type="Pfam" id="PF01424">
    <property type="entry name" value="R3H"/>
    <property type="match status" value="1"/>
</dbReference>
<dbReference type="InterPro" id="IPR036867">
    <property type="entry name" value="R3H_dom_sf"/>
</dbReference>
<dbReference type="InterPro" id="IPR001374">
    <property type="entry name" value="R3H_dom"/>
</dbReference>
<feature type="non-terminal residue" evidence="3">
    <location>
        <position position="103"/>
    </location>
</feature>
<dbReference type="GO" id="GO:0003676">
    <property type="term" value="F:nucleic acid binding"/>
    <property type="evidence" value="ECO:0007669"/>
    <property type="project" value="UniProtKB-UniRule"/>
</dbReference>
<dbReference type="SUPFAM" id="SSF82708">
    <property type="entry name" value="R3H domain"/>
    <property type="match status" value="1"/>
</dbReference>
<reference evidence="3 4" key="1">
    <citation type="journal article" date="2024" name="BMC Genomics">
        <title>Genome assembly of redclaw crayfish (Cherax quadricarinatus) provides insights into its immune adaptation and hypoxia tolerance.</title>
        <authorList>
            <person name="Liu Z."/>
            <person name="Zheng J."/>
            <person name="Li H."/>
            <person name="Fang K."/>
            <person name="Wang S."/>
            <person name="He J."/>
            <person name="Zhou D."/>
            <person name="Weng S."/>
            <person name="Chi M."/>
            <person name="Gu Z."/>
            <person name="He J."/>
            <person name="Li F."/>
            <person name="Wang M."/>
        </authorList>
    </citation>
    <scope>NUCLEOTIDE SEQUENCE [LARGE SCALE GENOMIC DNA]</scope>
    <source>
        <strain evidence="3">ZL_2023a</strain>
    </source>
</reference>
<comment type="caution">
    <text evidence="3">The sequence shown here is derived from an EMBL/GenBank/DDBJ whole genome shotgun (WGS) entry which is preliminary data.</text>
</comment>
<dbReference type="EMBL" id="JARKIK010000046">
    <property type="protein sequence ID" value="KAK8735775.1"/>
    <property type="molecule type" value="Genomic_DNA"/>
</dbReference>
<evidence type="ECO:0000256" key="1">
    <source>
        <dbReference type="SAM" id="MobiDB-lite"/>
    </source>
</evidence>
<protein>
    <recommendedName>
        <fullName evidence="2">R3H domain-containing protein</fullName>
    </recommendedName>
</protein>